<protein>
    <submittedName>
        <fullName evidence="1">Uncharacterized protein</fullName>
    </submittedName>
</protein>
<organism evidence="1">
    <name type="scientific">Rhizophora mucronata</name>
    <name type="common">Asiatic mangrove</name>
    <dbReference type="NCBI Taxonomy" id="61149"/>
    <lineage>
        <taxon>Eukaryota</taxon>
        <taxon>Viridiplantae</taxon>
        <taxon>Streptophyta</taxon>
        <taxon>Embryophyta</taxon>
        <taxon>Tracheophyta</taxon>
        <taxon>Spermatophyta</taxon>
        <taxon>Magnoliopsida</taxon>
        <taxon>eudicotyledons</taxon>
        <taxon>Gunneridae</taxon>
        <taxon>Pentapetalae</taxon>
        <taxon>rosids</taxon>
        <taxon>fabids</taxon>
        <taxon>Malpighiales</taxon>
        <taxon>Rhizophoraceae</taxon>
        <taxon>Rhizophora</taxon>
    </lineage>
</organism>
<sequence>MIKILLLLAIDPNNQL</sequence>
<evidence type="ECO:0000313" key="1">
    <source>
        <dbReference type="EMBL" id="MBW87428.1"/>
    </source>
</evidence>
<name>A0A2P2J1T8_RHIMU</name>
<proteinExistence type="predicted"/>
<reference evidence="1" key="1">
    <citation type="submission" date="2018-02" db="EMBL/GenBank/DDBJ databases">
        <title>Rhizophora mucronata_Transcriptome.</title>
        <authorList>
            <person name="Meera S.P."/>
            <person name="Sreeshan A."/>
            <person name="Augustine A."/>
        </authorList>
    </citation>
    <scope>NUCLEOTIDE SEQUENCE</scope>
    <source>
        <tissue evidence="1">Leaf</tissue>
    </source>
</reference>
<accession>A0A2P2J1T8</accession>
<dbReference type="AlphaFoldDB" id="A0A2P2J1T8"/>
<dbReference type="EMBL" id="GGEC01006945">
    <property type="protein sequence ID" value="MBW87428.1"/>
    <property type="molecule type" value="Transcribed_RNA"/>
</dbReference>